<keyword evidence="7" id="KW-0411">Iron-sulfur</keyword>
<dbReference type="NCBIfam" id="NF004538">
    <property type="entry name" value="PRK05888.1-4"/>
    <property type="match status" value="1"/>
</dbReference>
<dbReference type="SUPFAM" id="SSF54862">
    <property type="entry name" value="4Fe-4S ferredoxins"/>
    <property type="match status" value="1"/>
</dbReference>
<dbReference type="STRING" id="694573.A0A194V698"/>
<evidence type="ECO:0000313" key="10">
    <source>
        <dbReference type="Proteomes" id="UP000078576"/>
    </source>
</evidence>
<organism evidence="9 10">
    <name type="scientific">Cytospora mali</name>
    <name type="common">Apple Valsa canker fungus</name>
    <name type="synonym">Valsa mali</name>
    <dbReference type="NCBI Taxonomy" id="578113"/>
    <lineage>
        <taxon>Eukaryota</taxon>
        <taxon>Fungi</taxon>
        <taxon>Dikarya</taxon>
        <taxon>Ascomycota</taxon>
        <taxon>Pezizomycotina</taxon>
        <taxon>Sordariomycetes</taxon>
        <taxon>Sordariomycetidae</taxon>
        <taxon>Diaporthales</taxon>
        <taxon>Cytosporaceae</taxon>
        <taxon>Cytospora</taxon>
    </lineage>
</organism>
<evidence type="ECO:0000256" key="3">
    <source>
        <dbReference type="ARBA" id="ARBA00022485"/>
    </source>
</evidence>
<name>A0A194V698_CYTMA</name>
<dbReference type="PROSITE" id="PS51379">
    <property type="entry name" value="4FE4S_FER_2"/>
    <property type="match status" value="2"/>
</dbReference>
<dbReference type="AlphaFoldDB" id="A0A194V698"/>
<keyword evidence="4" id="KW-0479">Metal-binding</keyword>
<dbReference type="InterPro" id="IPR017900">
    <property type="entry name" value="4Fe4S_Fe_S_CS"/>
</dbReference>
<evidence type="ECO:0000259" key="8">
    <source>
        <dbReference type="PROSITE" id="PS51379"/>
    </source>
</evidence>
<dbReference type="GO" id="GO:0051539">
    <property type="term" value="F:4 iron, 4 sulfur cluster binding"/>
    <property type="evidence" value="ECO:0007669"/>
    <property type="project" value="UniProtKB-KW"/>
</dbReference>
<dbReference type="PANTHER" id="PTHR10849">
    <property type="entry name" value="NADH DEHYDROGENASE UBIQUINONE IRON-SULFUR PROTEIN 8, MITOCHONDRIAL"/>
    <property type="match status" value="1"/>
</dbReference>
<dbReference type="InterPro" id="IPR017896">
    <property type="entry name" value="4Fe4S_Fe-S-bd"/>
</dbReference>
<feature type="domain" description="4Fe-4S ferredoxin-type" evidence="8">
    <location>
        <begin position="161"/>
        <end position="190"/>
    </location>
</feature>
<dbReference type="NCBIfam" id="NF004539">
    <property type="entry name" value="PRK05888.1-5"/>
    <property type="match status" value="1"/>
</dbReference>
<dbReference type="FunFam" id="3.30.70.3270:FF:000001">
    <property type="entry name" value="NADH-quinone oxidoreductase subunit I 1"/>
    <property type="match status" value="1"/>
</dbReference>
<dbReference type="Pfam" id="PF12838">
    <property type="entry name" value="Fer4_7"/>
    <property type="match status" value="1"/>
</dbReference>
<accession>A0A194V698</accession>
<keyword evidence="6" id="KW-0408">Iron</keyword>
<evidence type="ECO:0000256" key="5">
    <source>
        <dbReference type="ARBA" id="ARBA00022967"/>
    </source>
</evidence>
<dbReference type="GO" id="GO:0016020">
    <property type="term" value="C:membrane"/>
    <property type="evidence" value="ECO:0007669"/>
    <property type="project" value="InterPro"/>
</dbReference>
<evidence type="ECO:0000256" key="1">
    <source>
        <dbReference type="ARBA" id="ARBA00001966"/>
    </source>
</evidence>
<evidence type="ECO:0000313" key="9">
    <source>
        <dbReference type="EMBL" id="KUI59480.1"/>
    </source>
</evidence>
<evidence type="ECO:0000256" key="6">
    <source>
        <dbReference type="ARBA" id="ARBA00023004"/>
    </source>
</evidence>
<keyword evidence="5" id="KW-1278">Translocase</keyword>
<dbReference type="GO" id="GO:0046872">
    <property type="term" value="F:metal ion binding"/>
    <property type="evidence" value="ECO:0007669"/>
    <property type="project" value="UniProtKB-KW"/>
</dbReference>
<dbReference type="GO" id="GO:0003954">
    <property type="term" value="F:NADH dehydrogenase activity"/>
    <property type="evidence" value="ECO:0007669"/>
    <property type="project" value="TreeGrafter"/>
</dbReference>
<dbReference type="HAMAP" id="MF_01351">
    <property type="entry name" value="NDH1_NuoI"/>
    <property type="match status" value="1"/>
</dbReference>
<protein>
    <recommendedName>
        <fullName evidence="8">4Fe-4S ferredoxin-type domain-containing protein</fullName>
    </recommendedName>
</protein>
<evidence type="ECO:0000256" key="2">
    <source>
        <dbReference type="ARBA" id="ARBA00010277"/>
    </source>
</evidence>
<dbReference type="Gene3D" id="3.30.70.3270">
    <property type="match status" value="1"/>
</dbReference>
<dbReference type="GO" id="GO:0005739">
    <property type="term" value="C:mitochondrion"/>
    <property type="evidence" value="ECO:0007669"/>
    <property type="project" value="UniProtKB-ARBA"/>
</dbReference>
<comment type="cofactor">
    <cofactor evidence="1">
        <name>[4Fe-4S] cluster</name>
        <dbReference type="ChEBI" id="CHEBI:49883"/>
    </cofactor>
</comment>
<proteinExistence type="inferred from homology"/>
<dbReference type="NCBIfam" id="TIGR01971">
    <property type="entry name" value="NuoI"/>
    <property type="match status" value="1"/>
</dbReference>
<dbReference type="PROSITE" id="PS00198">
    <property type="entry name" value="4FE4S_FER_1"/>
    <property type="match status" value="2"/>
</dbReference>
<reference evidence="10" key="1">
    <citation type="submission" date="2014-12" db="EMBL/GenBank/DDBJ databases">
        <title>Genome Sequence of Valsa Canker Pathogens Uncovers a Specific Adaption of Colonization on Woody Bark.</title>
        <authorList>
            <person name="Yin Z."/>
            <person name="Liu H."/>
            <person name="Gao X."/>
            <person name="Li Z."/>
            <person name="Song N."/>
            <person name="Ke X."/>
            <person name="Dai Q."/>
            <person name="Wu Y."/>
            <person name="Sun Y."/>
            <person name="Xu J.-R."/>
            <person name="Kang Z.K."/>
            <person name="Wang L."/>
            <person name="Huang L."/>
        </authorList>
    </citation>
    <scope>NUCLEOTIDE SEQUENCE [LARGE SCALE GENOMIC DNA]</scope>
    <source>
        <strain evidence="10">SXYL134</strain>
    </source>
</reference>
<dbReference type="Proteomes" id="UP000078576">
    <property type="component" value="Unassembled WGS sequence"/>
</dbReference>
<dbReference type="EMBL" id="KN714731">
    <property type="protein sequence ID" value="KUI59480.1"/>
    <property type="molecule type" value="Genomic_DNA"/>
</dbReference>
<keyword evidence="3" id="KW-0004">4Fe-4S</keyword>
<keyword evidence="10" id="KW-1185">Reference proteome</keyword>
<sequence length="230" mass="26072">MLPTTTTTRHLASRASRSLATTTAPRFVVPATTTTLFASAARRGYATPHGPPPKGFRQAPLKKWDEEEEGTFNKIGKYFLMTEMARGMYVLLEQFFRPPYTIYYPFEKGPISPRFRGEHALRRYPSGEERCIACKLCEAVCPAQAITIEAEERADGSRRTTRYDIDMTKCIYCGFCQESCPVDAIVESPNAEYSTETREELLYNKEKLLANGDKWEPELAAVIRADAPYR</sequence>
<evidence type="ECO:0000256" key="4">
    <source>
        <dbReference type="ARBA" id="ARBA00022723"/>
    </source>
</evidence>
<comment type="similarity">
    <text evidence="2">Belongs to the complex I 23 kDa subunit family.</text>
</comment>
<dbReference type="PANTHER" id="PTHR10849:SF20">
    <property type="entry name" value="NADH DEHYDROGENASE [UBIQUINONE] IRON-SULFUR PROTEIN 8, MITOCHONDRIAL"/>
    <property type="match status" value="1"/>
</dbReference>
<dbReference type="OrthoDB" id="204405at2759"/>
<gene>
    <name evidence="9" type="ORF">VP1G_06774</name>
</gene>
<feature type="domain" description="4Fe-4S ferredoxin-type" evidence="8">
    <location>
        <begin position="122"/>
        <end position="151"/>
    </location>
</feature>
<dbReference type="GO" id="GO:0032981">
    <property type="term" value="P:mitochondrial respiratory chain complex I assembly"/>
    <property type="evidence" value="ECO:0007669"/>
    <property type="project" value="TreeGrafter"/>
</dbReference>
<evidence type="ECO:0000256" key="7">
    <source>
        <dbReference type="ARBA" id="ARBA00023014"/>
    </source>
</evidence>
<dbReference type="InterPro" id="IPR010226">
    <property type="entry name" value="NADH_quinone_OxRdtase_chainI"/>
</dbReference>
<dbReference type="GO" id="GO:0006120">
    <property type="term" value="P:mitochondrial electron transport, NADH to ubiquinone"/>
    <property type="evidence" value="ECO:0007669"/>
    <property type="project" value="TreeGrafter"/>
</dbReference>